<accession>A0A8X7C2W4</accession>
<evidence type="ECO:0000256" key="1">
    <source>
        <dbReference type="SAM" id="MobiDB-lite"/>
    </source>
</evidence>
<dbReference type="AlphaFoldDB" id="A0A8X7C2W4"/>
<evidence type="ECO:0000313" key="2">
    <source>
        <dbReference type="EMBL" id="GFY54976.1"/>
    </source>
</evidence>
<comment type="caution">
    <text evidence="2">The sequence shown here is derived from an EMBL/GenBank/DDBJ whole genome shotgun (WGS) entry which is preliminary data.</text>
</comment>
<keyword evidence="3" id="KW-1185">Reference proteome</keyword>
<evidence type="ECO:0000313" key="3">
    <source>
        <dbReference type="Proteomes" id="UP000886998"/>
    </source>
</evidence>
<reference evidence="2" key="1">
    <citation type="submission" date="2020-08" db="EMBL/GenBank/DDBJ databases">
        <title>Multicomponent nature underlies the extraordinary mechanical properties of spider dragline silk.</title>
        <authorList>
            <person name="Kono N."/>
            <person name="Nakamura H."/>
            <person name="Mori M."/>
            <person name="Yoshida Y."/>
            <person name="Ohtoshi R."/>
            <person name="Malay A.D."/>
            <person name="Moran D.A.P."/>
            <person name="Tomita M."/>
            <person name="Numata K."/>
            <person name="Arakawa K."/>
        </authorList>
    </citation>
    <scope>NUCLEOTIDE SEQUENCE</scope>
</reference>
<name>A0A8X7C2W4_9ARAC</name>
<feature type="compositionally biased region" description="Polar residues" evidence="1">
    <location>
        <begin position="163"/>
        <end position="184"/>
    </location>
</feature>
<feature type="region of interest" description="Disordered" evidence="1">
    <location>
        <begin position="141"/>
        <end position="184"/>
    </location>
</feature>
<feature type="compositionally biased region" description="Polar residues" evidence="1">
    <location>
        <begin position="141"/>
        <end position="155"/>
    </location>
</feature>
<organism evidence="2 3">
    <name type="scientific">Trichonephila inaurata madagascariensis</name>
    <dbReference type="NCBI Taxonomy" id="2747483"/>
    <lineage>
        <taxon>Eukaryota</taxon>
        <taxon>Metazoa</taxon>
        <taxon>Ecdysozoa</taxon>
        <taxon>Arthropoda</taxon>
        <taxon>Chelicerata</taxon>
        <taxon>Arachnida</taxon>
        <taxon>Araneae</taxon>
        <taxon>Araneomorphae</taxon>
        <taxon>Entelegynae</taxon>
        <taxon>Araneoidea</taxon>
        <taxon>Nephilidae</taxon>
        <taxon>Trichonephila</taxon>
        <taxon>Trichonephila inaurata</taxon>
    </lineage>
</organism>
<dbReference type="Proteomes" id="UP000886998">
    <property type="component" value="Unassembled WGS sequence"/>
</dbReference>
<proteinExistence type="predicted"/>
<sequence length="248" mass="27479">MATNTDLNLDTINVMELSLPSSTNSSRPESPTITNCERLRAINKDIEKFGIVIESIKSSLRGLQIAGIDDVNDPTFLDQTRRLDDYIRLQQLAVFGHMANYTKCPLYPKPRKGTPNTTKNNYSTVVNSIIRPNVSYAQAATNHTTSNSKNKQQMAPQGRANPAIQTQTQASREATPPQQVINNPNSNAALITQTLQGIIQALTTLTQQISNMNFNDNATHQKTSKKGKSAKKRELYALIEAIYDNDDD</sequence>
<dbReference type="EMBL" id="BMAV01010108">
    <property type="protein sequence ID" value="GFY54976.1"/>
    <property type="molecule type" value="Genomic_DNA"/>
</dbReference>
<gene>
    <name evidence="2" type="ORF">TNIN_384341</name>
</gene>
<protein>
    <submittedName>
        <fullName evidence="2">Uncharacterized protein</fullName>
    </submittedName>
</protein>